<dbReference type="EMBL" id="UINC01069880">
    <property type="protein sequence ID" value="SVC03602.1"/>
    <property type="molecule type" value="Genomic_DNA"/>
</dbReference>
<proteinExistence type="predicted"/>
<sequence>MSRYVRQVNPRQEKSVKFTPISEGGLGLSPGLNNDDIKKPKQNVQAKYWYDKYEELVKEVSYHRKMDRQNLTELEDKVVVINEGLLDEIASINNSDPLAPLEKKFVTLDKLAEHYKLFLSRVQRQIATIGGGGIGDVVDDPSPQLGGNLDTNGKNITGSGSIDITGTVDVEGVTTFEDDVTFTGATSNLTWDASANDLEFDDDSRLKFGDGDDFQIWHGGTHTFVKNNTGELRIRGNIISLERADDTEKYLEANVNEDVKLFYNGNEKFATTNSGITVTGNVVISDAGNIG</sequence>
<dbReference type="AlphaFoldDB" id="A0A382IWQ7"/>
<feature type="non-terminal residue" evidence="1">
    <location>
        <position position="291"/>
    </location>
</feature>
<reference evidence="1" key="1">
    <citation type="submission" date="2018-05" db="EMBL/GenBank/DDBJ databases">
        <authorList>
            <person name="Lanie J.A."/>
            <person name="Ng W.-L."/>
            <person name="Kazmierczak K.M."/>
            <person name="Andrzejewski T.M."/>
            <person name="Davidsen T.M."/>
            <person name="Wayne K.J."/>
            <person name="Tettelin H."/>
            <person name="Glass J.I."/>
            <person name="Rusch D."/>
            <person name="Podicherti R."/>
            <person name="Tsui H.-C.T."/>
            <person name="Winkler M.E."/>
        </authorList>
    </citation>
    <scope>NUCLEOTIDE SEQUENCE</scope>
</reference>
<accession>A0A382IWQ7</accession>
<organism evidence="1">
    <name type="scientific">marine metagenome</name>
    <dbReference type="NCBI Taxonomy" id="408172"/>
    <lineage>
        <taxon>unclassified sequences</taxon>
        <taxon>metagenomes</taxon>
        <taxon>ecological metagenomes</taxon>
    </lineage>
</organism>
<evidence type="ECO:0000313" key="1">
    <source>
        <dbReference type="EMBL" id="SVC03602.1"/>
    </source>
</evidence>
<name>A0A382IWQ7_9ZZZZ</name>
<gene>
    <name evidence="1" type="ORF">METZ01_LOCUS256456</name>
</gene>
<protein>
    <submittedName>
        <fullName evidence="1">Uncharacterized protein</fullName>
    </submittedName>
</protein>